<dbReference type="GO" id="GO:0030307">
    <property type="term" value="P:positive regulation of cell growth"/>
    <property type="evidence" value="ECO:0007669"/>
    <property type="project" value="TreeGrafter"/>
</dbReference>
<feature type="region of interest" description="Disordered" evidence="3">
    <location>
        <begin position="519"/>
        <end position="561"/>
    </location>
</feature>
<evidence type="ECO:0000256" key="3">
    <source>
        <dbReference type="SAM" id="MobiDB-lite"/>
    </source>
</evidence>
<comment type="caution">
    <text evidence="5">The sequence shown here is derived from an EMBL/GenBank/DDBJ whole genome shotgun (WGS) entry which is preliminary data.</text>
</comment>
<feature type="compositionally biased region" description="Polar residues" evidence="3">
    <location>
        <begin position="228"/>
        <end position="237"/>
    </location>
</feature>
<reference evidence="5" key="1">
    <citation type="submission" date="2022-08" db="EMBL/GenBank/DDBJ databases">
        <title>Novel sulphate-reducing endosymbionts in the free-living metamonad Anaeramoeba.</title>
        <authorList>
            <person name="Jerlstrom-Hultqvist J."/>
            <person name="Cepicka I."/>
            <person name="Gallot-Lavallee L."/>
            <person name="Salas-Leiva D."/>
            <person name="Curtis B.A."/>
            <person name="Zahonova K."/>
            <person name="Pipaliya S."/>
            <person name="Dacks J."/>
            <person name="Roger A.J."/>
        </authorList>
    </citation>
    <scope>NUCLEOTIDE SEQUENCE</scope>
    <source>
        <strain evidence="5">Busselton2</strain>
    </source>
</reference>
<dbReference type="GO" id="GO:0031931">
    <property type="term" value="C:TORC1 complex"/>
    <property type="evidence" value="ECO:0007669"/>
    <property type="project" value="InterPro"/>
</dbReference>
<dbReference type="GO" id="GO:0031929">
    <property type="term" value="P:TOR signaling"/>
    <property type="evidence" value="ECO:0007669"/>
    <property type="project" value="InterPro"/>
</dbReference>
<dbReference type="Gene3D" id="3.40.50.1460">
    <property type="match status" value="1"/>
</dbReference>
<evidence type="ECO:0000259" key="4">
    <source>
        <dbReference type="SMART" id="SM01302"/>
    </source>
</evidence>
<dbReference type="InterPro" id="IPR016024">
    <property type="entry name" value="ARM-type_fold"/>
</dbReference>
<proteinExistence type="predicted"/>
<dbReference type="InterPro" id="IPR004083">
    <property type="entry name" value="Raptor"/>
</dbReference>
<feature type="region of interest" description="Disordered" evidence="3">
    <location>
        <begin position="932"/>
        <end position="1009"/>
    </location>
</feature>
<dbReference type="SUPFAM" id="SSF50978">
    <property type="entry name" value="WD40 repeat-like"/>
    <property type="match status" value="1"/>
</dbReference>
<evidence type="ECO:0000256" key="2">
    <source>
        <dbReference type="ARBA" id="ARBA00022737"/>
    </source>
</evidence>
<dbReference type="EMBL" id="JANTQA010000040">
    <property type="protein sequence ID" value="KAJ3435346.1"/>
    <property type="molecule type" value="Genomic_DNA"/>
</dbReference>
<dbReference type="Gene3D" id="2.130.10.10">
    <property type="entry name" value="YVTN repeat-like/Quinoprotein amine dehydrogenase"/>
    <property type="match status" value="1"/>
</dbReference>
<evidence type="ECO:0000256" key="1">
    <source>
        <dbReference type="ARBA" id="ARBA00022574"/>
    </source>
</evidence>
<dbReference type="InterPro" id="IPR029347">
    <property type="entry name" value="Raptor_N"/>
</dbReference>
<dbReference type="InterPro" id="IPR015943">
    <property type="entry name" value="WD40/YVTN_repeat-like_dom_sf"/>
</dbReference>
<dbReference type="PANTHER" id="PTHR12848">
    <property type="entry name" value="REGULATORY-ASSOCIATED PROTEIN OF MTOR"/>
    <property type="match status" value="1"/>
</dbReference>
<sequence length="1773" mass="207908">MKKIPNSFKKSKYYLKWLTPPIGNNENWDLISKSKTQTELGILCTCLNLGIDPPDVVKPNPCSTLECWVNPKQFSKKTALNMIMKNLEKQFKSCEPRAEYIVSLDPTLVKLKKFCQVKRRTENNGRVLFYYNGHGVPRPSKKGEIWVFNDNYTQYIPLLVKELKLWLGLPSIYVFDCNYAGVLKDSFLKSEQLTKEKSQKKNNTTKKNVKEKKNQNQNKNQKFNQNNGTETKTLKNQLKSHKPNNLLPKDHQNKKTPTNNRKTKKKPKTIQCQKTKNKIFQEIAFFACSNYEDLPTDPKMPADLFASCLTTPIKTALRWHICSKFSSDTLLMNVNLETIENIPGDLNKRFTVLGELKQIFVSITESIAWTSFPNEIFQKLYRQDLLVATLFRNYLLAERIMKSYNCTPFTIPAIPETYKHKLWNSWDFVVDSCLSRINSHQNHNQPFRNSIFYNSQLNNHINLNNHKNQNNYDKHNKNYKGTTTTATTTNNNNNNNHNFNFINALIKNSNNPKINKNLNYLNLNDQPSKRKNKSKKKNRKKYKTMKNQQAKSNQKKTEKAKEWELKSNELNLKKHENNYLKSKQYLKNNTLLFFDDQLTGFEVWLNSGMNRKTGINKLPILLHTILNPLYSKRTLIILSRFFDLGRWAISEALDVGFLPYLKKFFRPNYKFSKQLIPYILFCWTKIIVFHRQQHHELTSILEAKFGNFFFRILTSKGFEDELYSLSAFILAQMQDSFHKIKNDCLSLGLLDICYSKLDHPSPNIRKWNSFCIAKQCENYQRAKNKAIQIGIDKKLLLLNKKENNPEIRATYVYTLSSIIGISTQKNEDFIIVREDKLNYDKIIILNVLLDFINDGSYLVRNECLLFLVKAIVYFEDITKLSIRILEKSRLKKKIKEQKFLKLWGFKYQKIIEKIDKNNQNIDKNKNKIDSSPLSIELNKNTNRNLKKNKNKNKNKNINKNKNRNQKNTNTNTNTNTNINININKNKNINKTSNKNKISKKKHTNNNTNSKYKINFKKNINLLFGNSLWKSLTKFCNDPFPRIYHMAIEITQLFLYYWDDYSKIENTVIFSQSFNNIFIRNSHHKFKRSIDINELTHSKSNDNYNTSNIKKTNNEKNNQLFDIINRKPTNKQKNISIPKKKVTKNQDRKKKNKMKKVNLLKQMEQRKKTEQRILSQSKRTNNLIKLAMRLGGIGMTSPKPNINKSLIRTIRRDGDSKYFRNNVSLKQILDVEKSNLFYWCTKELLNPLLYIITNGKGVTPFQENSISFNLNKNNLKEISSTTPKFSNQNSLFNKLFYQISKKSPQNNANGYTHQTNSNLKEIKGDNYVNNILIKKKKNQIKRNNFINNYRWDKYSISKIKTNSLLMKSNINLKDLTFTQIDKFSLGNQKLQNYCLHHFKPLFVYSNEFSEIIISTFNKQIPYSHQQRQQKQQREQRIPNINKNNNTNNKNKSNFKKYSKLSSLHLINQENNFLILSSYNNGIIKVWNNLLPTKENYPFSNIPKFSLNANLIPKSMHSFGNGVVKNSNANHKLKLIDSWNAFPNTDNNKYYNFGSNKMNNSNDHGIITDWLQSKSQLGVTGYNGIINIWDINYQKITNQFFVNLKKYNKEIVNFLNFVKGDTIITGTKNGSILQYDLRQNNDNNNPAFHLSTKDNSLINICLNQSRPYEITTATKNRLIQFWDIRFQKKDINSFYCQGKGLLNCFQRHQSLPIFASVTDSNEISIFDNHNNQIPILNKKIFKTNKFGKIKKIQFHPYQISLAIASSSNFSIFGHY</sequence>
<dbReference type="GO" id="GO:0010506">
    <property type="term" value="P:regulation of autophagy"/>
    <property type="evidence" value="ECO:0007669"/>
    <property type="project" value="TreeGrafter"/>
</dbReference>
<feature type="region of interest" description="Disordered" evidence="3">
    <location>
        <begin position="1421"/>
        <end position="1451"/>
    </location>
</feature>
<dbReference type="SMART" id="SM01302">
    <property type="entry name" value="Raptor_N"/>
    <property type="match status" value="1"/>
</dbReference>
<feature type="domain" description="Raptor N-terminal CASPase-like" evidence="4">
    <location>
        <begin position="35"/>
        <end position="188"/>
    </location>
</feature>
<dbReference type="GO" id="GO:0071230">
    <property type="term" value="P:cellular response to amino acid stimulus"/>
    <property type="evidence" value="ECO:0007669"/>
    <property type="project" value="TreeGrafter"/>
</dbReference>
<feature type="region of interest" description="Disordered" evidence="3">
    <location>
        <begin position="193"/>
        <end position="271"/>
    </location>
</feature>
<dbReference type="InterPro" id="IPR011989">
    <property type="entry name" value="ARM-like"/>
</dbReference>
<dbReference type="SUPFAM" id="SSF48371">
    <property type="entry name" value="ARM repeat"/>
    <property type="match status" value="1"/>
</dbReference>
<name>A0AAV7YZT1_9EUKA</name>
<feature type="compositionally biased region" description="Low complexity" evidence="3">
    <location>
        <begin position="215"/>
        <end position="227"/>
    </location>
</feature>
<feature type="compositionally biased region" description="Low complexity" evidence="3">
    <location>
        <begin position="1438"/>
        <end position="1450"/>
    </location>
</feature>
<protein>
    <submittedName>
        <fullName evidence="5">Regulatory-associated protein of mtor</fullName>
    </submittedName>
</protein>
<gene>
    <name evidence="5" type="ORF">M0812_19534</name>
</gene>
<dbReference type="InterPro" id="IPR036322">
    <property type="entry name" value="WD40_repeat_dom_sf"/>
</dbReference>
<dbReference type="PRINTS" id="PR01547">
    <property type="entry name" value="YEAST176DUF"/>
</dbReference>
<dbReference type="Pfam" id="PF14538">
    <property type="entry name" value="Raptor_N"/>
    <property type="match status" value="1"/>
</dbReference>
<keyword evidence="1" id="KW-0853">WD repeat</keyword>
<evidence type="ECO:0000313" key="5">
    <source>
        <dbReference type="EMBL" id="KAJ3435346.1"/>
    </source>
</evidence>
<feature type="compositionally biased region" description="Basic residues" evidence="3">
    <location>
        <begin position="200"/>
        <end position="210"/>
    </location>
</feature>
<feature type="compositionally biased region" description="Low complexity" evidence="3">
    <location>
        <begin position="965"/>
        <end position="995"/>
    </location>
</feature>
<dbReference type="GO" id="GO:0030674">
    <property type="term" value="F:protein-macromolecule adaptor activity"/>
    <property type="evidence" value="ECO:0007669"/>
    <property type="project" value="TreeGrafter"/>
</dbReference>
<dbReference type="Gene3D" id="1.25.10.10">
    <property type="entry name" value="Leucine-rich Repeat Variant"/>
    <property type="match status" value="1"/>
</dbReference>
<keyword evidence="2" id="KW-0677">Repeat</keyword>
<dbReference type="GO" id="GO:0009267">
    <property type="term" value="P:cellular response to starvation"/>
    <property type="evidence" value="ECO:0007669"/>
    <property type="project" value="TreeGrafter"/>
</dbReference>
<feature type="compositionally biased region" description="Basic residues" evidence="3">
    <location>
        <begin position="944"/>
        <end position="964"/>
    </location>
</feature>
<accession>A0AAV7YZT1</accession>
<organism evidence="5 6">
    <name type="scientific">Anaeramoeba flamelloides</name>
    <dbReference type="NCBI Taxonomy" id="1746091"/>
    <lineage>
        <taxon>Eukaryota</taxon>
        <taxon>Metamonada</taxon>
        <taxon>Anaeramoebidae</taxon>
        <taxon>Anaeramoeba</taxon>
    </lineage>
</organism>
<evidence type="ECO:0000313" key="6">
    <source>
        <dbReference type="Proteomes" id="UP001146793"/>
    </source>
</evidence>
<feature type="compositionally biased region" description="Basic residues" evidence="3">
    <location>
        <begin position="529"/>
        <end position="544"/>
    </location>
</feature>
<dbReference type="GO" id="GO:0005737">
    <property type="term" value="C:cytoplasm"/>
    <property type="evidence" value="ECO:0007669"/>
    <property type="project" value="TreeGrafter"/>
</dbReference>
<dbReference type="Proteomes" id="UP001146793">
    <property type="component" value="Unassembled WGS sequence"/>
</dbReference>
<dbReference type="PANTHER" id="PTHR12848:SF16">
    <property type="entry name" value="REGULATORY-ASSOCIATED PROTEIN OF MTOR"/>
    <property type="match status" value="1"/>
</dbReference>